<reference evidence="10" key="1">
    <citation type="journal article" date="2019" name="Int. J. Syst. Evol. Microbiol.">
        <title>The Global Catalogue of Microorganisms (GCM) 10K type strain sequencing project: providing services to taxonomists for standard genome sequencing and annotation.</title>
        <authorList>
            <consortium name="The Broad Institute Genomics Platform"/>
            <consortium name="The Broad Institute Genome Sequencing Center for Infectious Disease"/>
            <person name="Wu L."/>
            <person name="Ma J."/>
        </authorList>
    </citation>
    <scope>NUCLEOTIDE SEQUENCE [LARGE SCALE GENOMIC DNA]</scope>
    <source>
        <strain evidence="10">JCM 17130</strain>
    </source>
</reference>
<dbReference type="InterPro" id="IPR008995">
    <property type="entry name" value="Mo/tungstate-bd_C_term_dom"/>
</dbReference>
<feature type="domain" description="ABC transporter" evidence="7">
    <location>
        <begin position="26"/>
        <end position="265"/>
    </location>
</feature>
<dbReference type="SUPFAM" id="SSF52540">
    <property type="entry name" value="P-loop containing nucleoside triphosphate hydrolases"/>
    <property type="match status" value="1"/>
</dbReference>
<dbReference type="SMART" id="SM00382">
    <property type="entry name" value="AAA"/>
    <property type="match status" value="1"/>
</dbReference>
<evidence type="ECO:0000256" key="5">
    <source>
        <dbReference type="PROSITE-ProRule" id="PRU01213"/>
    </source>
</evidence>
<evidence type="ECO:0000259" key="7">
    <source>
        <dbReference type="PROSITE" id="PS50893"/>
    </source>
</evidence>
<dbReference type="InterPro" id="IPR003593">
    <property type="entry name" value="AAA+_ATPase"/>
</dbReference>
<proteinExistence type="predicted"/>
<evidence type="ECO:0000256" key="3">
    <source>
        <dbReference type="ARBA" id="ARBA00022741"/>
    </source>
</evidence>
<dbReference type="GO" id="GO:0005524">
    <property type="term" value="F:ATP binding"/>
    <property type="evidence" value="ECO:0007669"/>
    <property type="project" value="UniProtKB-KW"/>
</dbReference>
<dbReference type="PROSITE" id="PS00211">
    <property type="entry name" value="ABC_TRANSPORTER_1"/>
    <property type="match status" value="1"/>
</dbReference>
<name>A0ABW4L8U2_9MICO</name>
<keyword evidence="4 9" id="KW-0067">ATP-binding</keyword>
<dbReference type="InterPro" id="IPR004606">
    <property type="entry name" value="Mop_domain"/>
</dbReference>
<evidence type="ECO:0000313" key="9">
    <source>
        <dbReference type="EMBL" id="MFD1719690.1"/>
    </source>
</evidence>
<feature type="domain" description="Mop" evidence="8">
    <location>
        <begin position="320"/>
        <end position="386"/>
    </location>
</feature>
<dbReference type="Pfam" id="PF00005">
    <property type="entry name" value="ABC_tran"/>
    <property type="match status" value="1"/>
</dbReference>
<organism evidence="9 10">
    <name type="scientific">Georgenia deserti</name>
    <dbReference type="NCBI Taxonomy" id="2093781"/>
    <lineage>
        <taxon>Bacteria</taxon>
        <taxon>Bacillati</taxon>
        <taxon>Actinomycetota</taxon>
        <taxon>Actinomycetes</taxon>
        <taxon>Micrococcales</taxon>
        <taxon>Bogoriellaceae</taxon>
        <taxon>Georgenia</taxon>
    </lineage>
</organism>
<dbReference type="Proteomes" id="UP001597277">
    <property type="component" value="Unassembled WGS sequence"/>
</dbReference>
<protein>
    <submittedName>
        <fullName evidence="9">ABC transporter ATP-binding protein</fullName>
    </submittedName>
</protein>
<evidence type="ECO:0000256" key="1">
    <source>
        <dbReference type="ARBA" id="ARBA00022448"/>
    </source>
</evidence>
<dbReference type="InterPro" id="IPR003439">
    <property type="entry name" value="ABC_transporter-like_ATP-bd"/>
</dbReference>
<dbReference type="Gene3D" id="3.40.50.300">
    <property type="entry name" value="P-loop containing nucleotide triphosphate hydrolases"/>
    <property type="match status" value="1"/>
</dbReference>
<keyword evidence="10" id="KW-1185">Reference proteome</keyword>
<keyword evidence="2 5" id="KW-0500">Molybdenum</keyword>
<dbReference type="PROSITE" id="PS51866">
    <property type="entry name" value="MOP"/>
    <property type="match status" value="1"/>
</dbReference>
<dbReference type="SUPFAM" id="SSF50331">
    <property type="entry name" value="MOP-like"/>
    <property type="match status" value="1"/>
</dbReference>
<dbReference type="InterPro" id="IPR005116">
    <property type="entry name" value="Transp-assoc_OB_typ1"/>
</dbReference>
<dbReference type="InterPro" id="IPR017871">
    <property type="entry name" value="ABC_transporter-like_CS"/>
</dbReference>
<dbReference type="PROSITE" id="PS50893">
    <property type="entry name" value="ABC_TRANSPORTER_2"/>
    <property type="match status" value="1"/>
</dbReference>
<dbReference type="Gene3D" id="2.40.50.100">
    <property type="match status" value="1"/>
</dbReference>
<feature type="region of interest" description="Disordered" evidence="6">
    <location>
        <begin position="1"/>
        <end position="33"/>
    </location>
</feature>
<dbReference type="EMBL" id="JBHUEE010000012">
    <property type="protein sequence ID" value="MFD1719690.1"/>
    <property type="molecule type" value="Genomic_DNA"/>
</dbReference>
<evidence type="ECO:0000313" key="10">
    <source>
        <dbReference type="Proteomes" id="UP001597277"/>
    </source>
</evidence>
<keyword evidence="1" id="KW-0813">Transport</keyword>
<evidence type="ECO:0000259" key="8">
    <source>
        <dbReference type="PROSITE" id="PS51866"/>
    </source>
</evidence>
<dbReference type="Pfam" id="PF03459">
    <property type="entry name" value="TOBE"/>
    <property type="match status" value="1"/>
</dbReference>
<dbReference type="PANTHER" id="PTHR42781:SF4">
    <property type="entry name" value="SPERMIDINE_PUTRESCINE IMPORT ATP-BINDING PROTEIN POTA"/>
    <property type="match status" value="1"/>
</dbReference>
<comment type="caution">
    <text evidence="9">The sequence shown here is derived from an EMBL/GenBank/DDBJ whole genome shotgun (WGS) entry which is preliminary data.</text>
</comment>
<dbReference type="RefSeq" id="WP_388010491.1">
    <property type="nucleotide sequence ID" value="NZ_JBHUEE010000012.1"/>
</dbReference>
<keyword evidence="3" id="KW-0547">Nucleotide-binding</keyword>
<gene>
    <name evidence="9" type="ORF">ACFSE6_17730</name>
</gene>
<evidence type="ECO:0000256" key="4">
    <source>
        <dbReference type="ARBA" id="ARBA00022840"/>
    </source>
</evidence>
<sequence>MTTADGPTADEAPPGSTTTGDDAAPLRTPPADGVPAARLRASVAGRAVDVDIAVPAGQVVALLGANGAGKSTVLGLAAGTVRPTAGTVEIGGRTVAGPRWVPPHGRHVALLAQDPLLFPHLDVTANVAFGLRATGLRRGEAARRAREMLEIVGAAHLVDRRPGELSGGQAQRVALARALAPDPAVVLLDEPLSALDVAAAAETRQVLRRVLRDAGRSTVLVTHDLLDVLAVADSAVVLEGGRVTEQGPALEVLERPRSAFAANLAGVNLVTGTLGADGESVRTAGGLVLHGLPDPGCVPGTPAAATFSPRAVSVHAEPPGGSPRTVARARVVSLERQAELVRVRAATEGGLELAADITPSAVAALDLAPGIDVALVVKAAEVRISPA</sequence>
<accession>A0ABW4L8U2</accession>
<evidence type="ECO:0000256" key="2">
    <source>
        <dbReference type="ARBA" id="ARBA00022505"/>
    </source>
</evidence>
<dbReference type="InterPro" id="IPR027417">
    <property type="entry name" value="P-loop_NTPase"/>
</dbReference>
<dbReference type="InterPro" id="IPR050093">
    <property type="entry name" value="ABC_SmlMolc_Importer"/>
</dbReference>
<evidence type="ECO:0000256" key="6">
    <source>
        <dbReference type="SAM" id="MobiDB-lite"/>
    </source>
</evidence>
<dbReference type="PANTHER" id="PTHR42781">
    <property type="entry name" value="SPERMIDINE/PUTRESCINE IMPORT ATP-BINDING PROTEIN POTA"/>
    <property type="match status" value="1"/>
</dbReference>